<name>A0A291M3N8_9RHOB</name>
<dbReference type="GO" id="GO:0016668">
    <property type="term" value="F:oxidoreductase activity, acting on a sulfur group of donors, NAD(P) as acceptor"/>
    <property type="evidence" value="ECO:0007669"/>
    <property type="project" value="InterPro"/>
</dbReference>
<keyword evidence="6" id="KW-1015">Disulfide bond</keyword>
<feature type="binding site" evidence="8">
    <location>
        <position position="200"/>
    </location>
    <ligand>
        <name>NAD(+)</name>
        <dbReference type="ChEBI" id="CHEBI:57540"/>
    </ligand>
</feature>
<feature type="binding site" evidence="8">
    <location>
        <position position="305"/>
    </location>
    <ligand>
        <name>NAD(+)</name>
        <dbReference type="ChEBI" id="CHEBI:57540"/>
    </ligand>
</feature>
<dbReference type="Gene3D" id="3.30.390.30">
    <property type="match status" value="1"/>
</dbReference>
<keyword evidence="14" id="KW-1185">Reference proteome</keyword>
<keyword evidence="5 10" id="KW-0560">Oxidoreductase</keyword>
<evidence type="ECO:0000256" key="2">
    <source>
        <dbReference type="ARBA" id="ARBA00022630"/>
    </source>
</evidence>
<dbReference type="OrthoDB" id="9776382at2"/>
<dbReference type="SUPFAM" id="SSF55424">
    <property type="entry name" value="FAD/NAD-linked reductases, dimerisation (C-terminal) domain"/>
    <property type="match status" value="1"/>
</dbReference>
<keyword evidence="7 10" id="KW-0676">Redox-active center</keyword>
<dbReference type="Proteomes" id="UP000219050">
    <property type="component" value="Chromosome"/>
</dbReference>
<dbReference type="InterPro" id="IPR004099">
    <property type="entry name" value="Pyr_nucl-diS_OxRdtase_dimer"/>
</dbReference>
<feature type="disulfide bond" description="Redox-active" evidence="9">
    <location>
        <begin position="43"/>
        <end position="48"/>
    </location>
</feature>
<evidence type="ECO:0000313" key="13">
    <source>
        <dbReference type="EMBL" id="ATI43467.1"/>
    </source>
</evidence>
<comment type="similarity">
    <text evidence="1 10">Belongs to the class-I pyridine nucleotide-disulfide oxidoreductase family.</text>
</comment>
<dbReference type="SUPFAM" id="SSF51905">
    <property type="entry name" value="FAD/NAD(P)-binding domain"/>
    <property type="match status" value="1"/>
</dbReference>
<dbReference type="PRINTS" id="PR00368">
    <property type="entry name" value="FADPNR"/>
</dbReference>
<dbReference type="KEGG" id="cmag:CBW24_13400"/>
<feature type="binding site" evidence="8">
    <location>
        <begin position="140"/>
        <end position="142"/>
    </location>
    <ligand>
        <name>FAD</name>
        <dbReference type="ChEBI" id="CHEBI:57692"/>
    </ligand>
</feature>
<evidence type="ECO:0000256" key="1">
    <source>
        <dbReference type="ARBA" id="ARBA00007532"/>
    </source>
</evidence>
<evidence type="ECO:0000256" key="10">
    <source>
        <dbReference type="RuleBase" id="RU003691"/>
    </source>
</evidence>
<keyword evidence="2 10" id="KW-0285">Flavoprotein</keyword>
<keyword evidence="4" id="KW-0521">NADP</keyword>
<dbReference type="GO" id="GO:0003955">
    <property type="term" value="F:NAD(P)H dehydrogenase (quinone) activity"/>
    <property type="evidence" value="ECO:0007669"/>
    <property type="project" value="TreeGrafter"/>
</dbReference>
<feature type="domain" description="Pyridine nucleotide-disulphide oxidoreductase dimerisation" evidence="11">
    <location>
        <begin position="340"/>
        <end position="448"/>
    </location>
</feature>
<feature type="binding site" evidence="8">
    <location>
        <begin position="177"/>
        <end position="184"/>
    </location>
    <ligand>
        <name>NAD(+)</name>
        <dbReference type="ChEBI" id="CHEBI:57540"/>
    </ligand>
</feature>
<dbReference type="PRINTS" id="PR00411">
    <property type="entry name" value="PNDRDTASEI"/>
</dbReference>
<dbReference type="PANTHER" id="PTHR43014:SF2">
    <property type="entry name" value="MERCURIC REDUCTASE"/>
    <property type="match status" value="1"/>
</dbReference>
<evidence type="ECO:0000256" key="7">
    <source>
        <dbReference type="ARBA" id="ARBA00023284"/>
    </source>
</evidence>
<comment type="cofactor">
    <cofactor evidence="8">
        <name>FAD</name>
        <dbReference type="ChEBI" id="CHEBI:57692"/>
    </cofactor>
    <text evidence="8">Binds 1 FAD per subunit.</text>
</comment>
<organism evidence="13 14">
    <name type="scientific">Pacificitalea manganoxidans</name>
    <dbReference type="NCBI Taxonomy" id="1411902"/>
    <lineage>
        <taxon>Bacteria</taxon>
        <taxon>Pseudomonadati</taxon>
        <taxon>Pseudomonadota</taxon>
        <taxon>Alphaproteobacteria</taxon>
        <taxon>Rhodobacterales</taxon>
        <taxon>Paracoccaceae</taxon>
        <taxon>Pacificitalea</taxon>
    </lineage>
</organism>
<feature type="binding site" evidence="8">
    <location>
        <position position="116"/>
    </location>
    <ligand>
        <name>FAD</name>
        <dbReference type="ChEBI" id="CHEBI:57692"/>
    </ligand>
</feature>
<evidence type="ECO:0000313" key="14">
    <source>
        <dbReference type="Proteomes" id="UP000219050"/>
    </source>
</evidence>
<dbReference type="InterPro" id="IPR036188">
    <property type="entry name" value="FAD/NAD-bd_sf"/>
</dbReference>
<evidence type="ECO:0000259" key="12">
    <source>
        <dbReference type="Pfam" id="PF07992"/>
    </source>
</evidence>
<evidence type="ECO:0000256" key="8">
    <source>
        <dbReference type="PIRSR" id="PIRSR000350-3"/>
    </source>
</evidence>
<dbReference type="InterPro" id="IPR012999">
    <property type="entry name" value="Pyr_OxRdtase_I_AS"/>
</dbReference>
<evidence type="ECO:0000256" key="3">
    <source>
        <dbReference type="ARBA" id="ARBA00022827"/>
    </source>
</evidence>
<dbReference type="Pfam" id="PF02852">
    <property type="entry name" value="Pyr_redox_dim"/>
    <property type="match status" value="1"/>
</dbReference>
<feature type="binding site" evidence="8">
    <location>
        <position position="265"/>
    </location>
    <ligand>
        <name>NAD(+)</name>
        <dbReference type="ChEBI" id="CHEBI:57540"/>
    </ligand>
</feature>
<dbReference type="EMBL" id="CP021404">
    <property type="protein sequence ID" value="ATI43467.1"/>
    <property type="molecule type" value="Genomic_DNA"/>
</dbReference>
<dbReference type="InterPro" id="IPR023753">
    <property type="entry name" value="FAD/NAD-binding_dom"/>
</dbReference>
<evidence type="ECO:0000256" key="9">
    <source>
        <dbReference type="PIRSR" id="PIRSR000350-4"/>
    </source>
</evidence>
<keyword evidence="8" id="KW-0520">NAD</keyword>
<accession>A0A291M3N8</accession>
<evidence type="ECO:0000256" key="5">
    <source>
        <dbReference type="ARBA" id="ARBA00023002"/>
    </source>
</evidence>
<dbReference type="PIRSF" id="PIRSF000350">
    <property type="entry name" value="Mercury_reductase_MerA"/>
    <property type="match status" value="1"/>
</dbReference>
<keyword evidence="8" id="KW-0547">Nucleotide-binding</keyword>
<dbReference type="InterPro" id="IPR001100">
    <property type="entry name" value="Pyr_nuc-diS_OxRdtase"/>
</dbReference>
<dbReference type="GO" id="GO:0050660">
    <property type="term" value="F:flavin adenine dinucleotide binding"/>
    <property type="evidence" value="ECO:0007669"/>
    <property type="project" value="TreeGrafter"/>
</dbReference>
<dbReference type="PANTHER" id="PTHR43014">
    <property type="entry name" value="MERCURIC REDUCTASE"/>
    <property type="match status" value="1"/>
</dbReference>
<reference evidence="13 14" key="1">
    <citation type="submission" date="2017-05" db="EMBL/GenBank/DDBJ databases">
        <title>Comparative genomic and metabolic analysis of manganese-oxidizing mechanisms in Celeribater manganoxidans DY25T: its adaption to the environment of polymetallic nodule.</title>
        <authorList>
            <person name="Wang X."/>
        </authorList>
    </citation>
    <scope>NUCLEOTIDE SEQUENCE [LARGE SCALE GENOMIC DNA]</scope>
    <source>
        <strain evidence="13 14">DY25</strain>
    </source>
</reference>
<dbReference type="AlphaFoldDB" id="A0A291M3N8"/>
<evidence type="ECO:0000256" key="4">
    <source>
        <dbReference type="ARBA" id="ARBA00022857"/>
    </source>
</evidence>
<evidence type="ECO:0000256" key="6">
    <source>
        <dbReference type="ARBA" id="ARBA00023157"/>
    </source>
</evidence>
<protein>
    <submittedName>
        <fullName evidence="13">Dihydrolipoamide dehydrogenase</fullName>
    </submittedName>
</protein>
<evidence type="ECO:0000259" key="11">
    <source>
        <dbReference type="Pfam" id="PF02852"/>
    </source>
</evidence>
<keyword evidence="3 8" id="KW-0274">FAD</keyword>
<feature type="binding site" evidence="8">
    <location>
        <position position="52"/>
    </location>
    <ligand>
        <name>FAD</name>
        <dbReference type="ChEBI" id="CHEBI:57692"/>
    </ligand>
</feature>
<proteinExistence type="inferred from homology"/>
<sequence length="474" mass="50404">MKQLKTDICVIGAGSGGLSVASGAAQLGANVVLIESGEMGGDCLNRGCVPSKALIAAAAHAHSRGAGAQFGIAPVEPEVDFAKVMEHVHRTIATIAPHDSQERFEDLGVKVIRARGRFVSEDEVEAQGTRIKARRFVIATGSRPVAPRIEGLDGVDYLTNETLFDLRERPDHLVVLGGGPIGIEMAQAFRRLGSRVSVVEAGKIMGREDPDLVEVVRARLLAEGVELHEDASVERVRAGEAGDSAVTLDLSEGSVSGSHLLVATGRAPVTDTLDLEKARVLATRTGIHVTDELRTTNRRVYAIGDVAGQGQFTHLAGYHASQVVRRILFSVPAKVRPNIIPRVTYTAPELAYIGLTEAQCREEYGGNFQVTTLPLSRNDRAIATQQTDGMVKVLTSMGRPVGVGIVGPGAGDLIGIWALAMAKGLKMSDIAGMVAAYPTLAETTKQAAGAYFSPRLFDNPTLKRAVGFVQRWLP</sequence>
<dbReference type="Pfam" id="PF07992">
    <property type="entry name" value="Pyr_redox_2"/>
    <property type="match status" value="1"/>
</dbReference>
<dbReference type="Gene3D" id="3.50.50.60">
    <property type="entry name" value="FAD/NAD(P)-binding domain"/>
    <property type="match status" value="2"/>
</dbReference>
<dbReference type="RefSeq" id="WP_097374247.1">
    <property type="nucleotide sequence ID" value="NZ_CP021404.1"/>
</dbReference>
<dbReference type="InterPro" id="IPR016156">
    <property type="entry name" value="FAD/NAD-linked_Rdtase_dimer_sf"/>
</dbReference>
<feature type="domain" description="FAD/NAD(P)-binding" evidence="12">
    <location>
        <begin position="7"/>
        <end position="318"/>
    </location>
</feature>
<gene>
    <name evidence="13" type="ORF">CBW24_13400</name>
</gene>
<dbReference type="FunFam" id="3.30.390.30:FF:000001">
    <property type="entry name" value="Dihydrolipoyl dehydrogenase"/>
    <property type="match status" value="1"/>
</dbReference>
<dbReference type="PROSITE" id="PS00076">
    <property type="entry name" value="PYRIDINE_REDOX_1"/>
    <property type="match status" value="1"/>
</dbReference>